<evidence type="ECO:0000256" key="1">
    <source>
        <dbReference type="ARBA" id="ARBA00005397"/>
    </source>
</evidence>
<sequence>MRLERLSDTQIRCTLTSTDLSNHHIDIDELTYGSENARSLFREMLTQASYELDFNVENVPLMIEAIPLSDDSLILLVTKIEDPEELDTRFSKFSPFNVEDIDLDIPEYPFSSSLPRADDILSLFSDHSEKDSDDLKDLIHEEKNPTLEATNNLYRIYSFSNLDEVSAASRVVADFYTGDSSLYKDIKQNRYYLVIHKSDMEPEVFNRICNILSEYGTKEQQASATEAYYKEHFDCILPSNAITVMKDL</sequence>
<organism evidence="2 3">
    <name type="scientific">Candidatus Fimimorpha faecalis</name>
    <dbReference type="NCBI Taxonomy" id="2840824"/>
    <lineage>
        <taxon>Bacteria</taxon>
        <taxon>Bacillati</taxon>
        <taxon>Bacillota</taxon>
        <taxon>Clostridia</taxon>
        <taxon>Eubacteriales</taxon>
        <taxon>Candidatus Fimimorpha</taxon>
    </lineage>
</organism>
<dbReference type="Gene3D" id="3.30.70.1950">
    <property type="match status" value="1"/>
</dbReference>
<dbReference type="PANTHER" id="PTHR39161:SF1">
    <property type="entry name" value="ADAPTER PROTEIN MECA 1"/>
    <property type="match status" value="1"/>
</dbReference>
<proteinExistence type="inferred from homology"/>
<dbReference type="Proteomes" id="UP000824201">
    <property type="component" value="Unassembled WGS sequence"/>
</dbReference>
<reference evidence="2" key="2">
    <citation type="journal article" date="2021" name="PeerJ">
        <title>Extensive microbial diversity within the chicken gut microbiome revealed by metagenomics and culture.</title>
        <authorList>
            <person name="Gilroy R."/>
            <person name="Ravi A."/>
            <person name="Getino M."/>
            <person name="Pursley I."/>
            <person name="Horton D.L."/>
            <person name="Alikhan N.F."/>
            <person name="Baker D."/>
            <person name="Gharbi K."/>
            <person name="Hall N."/>
            <person name="Watson M."/>
            <person name="Adriaenssens E.M."/>
            <person name="Foster-Nyarko E."/>
            <person name="Jarju S."/>
            <person name="Secka A."/>
            <person name="Antonio M."/>
            <person name="Oren A."/>
            <person name="Chaudhuri R.R."/>
            <person name="La Ragione R."/>
            <person name="Hildebrand F."/>
            <person name="Pallen M.J."/>
        </authorList>
    </citation>
    <scope>NUCLEOTIDE SEQUENCE</scope>
    <source>
        <strain evidence="2">ChiW13-3771</strain>
    </source>
</reference>
<dbReference type="AlphaFoldDB" id="A0A9D1ED79"/>
<reference evidence="2" key="1">
    <citation type="submission" date="2020-10" db="EMBL/GenBank/DDBJ databases">
        <authorList>
            <person name="Gilroy R."/>
        </authorList>
    </citation>
    <scope>NUCLEOTIDE SEQUENCE</scope>
    <source>
        <strain evidence="2">ChiW13-3771</strain>
    </source>
</reference>
<evidence type="ECO:0000313" key="2">
    <source>
        <dbReference type="EMBL" id="HIR87788.1"/>
    </source>
</evidence>
<gene>
    <name evidence="2" type="ORF">IAC96_02445</name>
</gene>
<dbReference type="InterPro" id="IPR038471">
    <property type="entry name" value="MecA_C_sf"/>
</dbReference>
<comment type="similarity">
    <text evidence="1">Belongs to the MecA family.</text>
</comment>
<dbReference type="PANTHER" id="PTHR39161">
    <property type="entry name" value="ADAPTER PROTEIN MECA"/>
    <property type="match status" value="1"/>
</dbReference>
<name>A0A9D1ED79_9FIRM</name>
<dbReference type="InterPro" id="IPR008681">
    <property type="entry name" value="Neg-reg_MecA"/>
</dbReference>
<dbReference type="Pfam" id="PF05389">
    <property type="entry name" value="MecA"/>
    <property type="match status" value="1"/>
</dbReference>
<evidence type="ECO:0000313" key="3">
    <source>
        <dbReference type="Proteomes" id="UP000824201"/>
    </source>
</evidence>
<protein>
    <submittedName>
        <fullName evidence="2">Adaptor protein MecA</fullName>
    </submittedName>
</protein>
<accession>A0A9D1ED79</accession>
<dbReference type="EMBL" id="DVHN01000028">
    <property type="protein sequence ID" value="HIR87788.1"/>
    <property type="molecule type" value="Genomic_DNA"/>
</dbReference>
<comment type="caution">
    <text evidence="2">The sequence shown here is derived from an EMBL/GenBank/DDBJ whole genome shotgun (WGS) entry which is preliminary data.</text>
</comment>